<dbReference type="EC" id="2.1.1.198" evidence="6"/>
<dbReference type="InterPro" id="IPR014776">
    <property type="entry name" value="4pyrrole_Mease_sub2"/>
</dbReference>
<evidence type="ECO:0000256" key="2">
    <source>
        <dbReference type="ARBA" id="ARBA00022552"/>
    </source>
</evidence>
<keyword evidence="1 6" id="KW-0963">Cytoplasm</keyword>
<feature type="domain" description="Tetrapyrrole methylase" evidence="7">
    <location>
        <begin position="1"/>
        <end position="200"/>
    </location>
</feature>
<evidence type="ECO:0000256" key="5">
    <source>
        <dbReference type="ARBA" id="ARBA00022691"/>
    </source>
</evidence>
<dbReference type="GO" id="GO:0070677">
    <property type="term" value="F:rRNA (cytosine-2'-O-)-methyltransferase activity"/>
    <property type="evidence" value="ECO:0007669"/>
    <property type="project" value="UniProtKB-UniRule"/>
</dbReference>
<comment type="subcellular location">
    <subcellularLocation>
        <location evidence="6">Cytoplasm</location>
    </subcellularLocation>
</comment>
<name>A0A1F4XIZ1_9BACT</name>
<comment type="similarity">
    <text evidence="6">Belongs to the methyltransferase superfamily. RsmI family.</text>
</comment>
<dbReference type="CDD" id="cd11648">
    <property type="entry name" value="RsmI"/>
    <property type="match status" value="1"/>
</dbReference>
<dbReference type="Pfam" id="PF00590">
    <property type="entry name" value="TP_methylase"/>
    <property type="match status" value="1"/>
</dbReference>
<dbReference type="STRING" id="1817814.A2V81_05320"/>
<evidence type="ECO:0000259" key="7">
    <source>
        <dbReference type="Pfam" id="PF00590"/>
    </source>
</evidence>
<dbReference type="InterPro" id="IPR008189">
    <property type="entry name" value="rRNA_ssu_MeTfrase_I"/>
</dbReference>
<dbReference type="InterPro" id="IPR000878">
    <property type="entry name" value="4pyrrol_Mease"/>
</dbReference>
<dbReference type="PIRSF" id="PIRSF005917">
    <property type="entry name" value="MTase_YraL"/>
    <property type="match status" value="1"/>
</dbReference>
<keyword evidence="5 6" id="KW-0949">S-adenosyl-L-methionine</keyword>
<dbReference type="GO" id="GO:0005737">
    <property type="term" value="C:cytoplasm"/>
    <property type="evidence" value="ECO:0007669"/>
    <property type="project" value="UniProtKB-SubCell"/>
</dbReference>
<evidence type="ECO:0000313" key="9">
    <source>
        <dbReference type="Proteomes" id="UP000177614"/>
    </source>
</evidence>
<dbReference type="AlphaFoldDB" id="A0A1F4XIZ1"/>
<dbReference type="SUPFAM" id="SSF53790">
    <property type="entry name" value="Tetrapyrrole methylase"/>
    <property type="match status" value="1"/>
</dbReference>
<reference evidence="8 9" key="1">
    <citation type="journal article" date="2016" name="Nat. Commun.">
        <title>Thousands of microbial genomes shed light on interconnected biogeochemical processes in an aquifer system.</title>
        <authorList>
            <person name="Anantharaman K."/>
            <person name="Brown C.T."/>
            <person name="Hug L.A."/>
            <person name="Sharon I."/>
            <person name="Castelle C.J."/>
            <person name="Probst A.J."/>
            <person name="Thomas B.C."/>
            <person name="Singh A."/>
            <person name="Wilkins M.J."/>
            <person name="Karaoz U."/>
            <person name="Brodie E.L."/>
            <person name="Williams K.H."/>
            <person name="Hubbard S.S."/>
            <person name="Banfield J.F."/>
        </authorList>
    </citation>
    <scope>NUCLEOTIDE SEQUENCE [LARGE SCALE GENOMIC DNA]</scope>
</reference>
<dbReference type="Proteomes" id="UP000177614">
    <property type="component" value="Unassembled WGS sequence"/>
</dbReference>
<dbReference type="InterPro" id="IPR014777">
    <property type="entry name" value="4pyrrole_Mease_sub1"/>
</dbReference>
<comment type="function">
    <text evidence="6">Catalyzes the 2'-O-methylation of the ribose of cytidine 1402 (C1402) in 16S rRNA.</text>
</comment>
<organism evidence="8 9">
    <name type="scientific">Candidatus Abawacabacteria bacterium RBG_16_42_10</name>
    <dbReference type="NCBI Taxonomy" id="1817814"/>
    <lineage>
        <taxon>Bacteria</taxon>
        <taxon>Candidatus Abawacaibacteriota</taxon>
    </lineage>
</organism>
<proteinExistence type="inferred from homology"/>
<dbReference type="PANTHER" id="PTHR46111:SF1">
    <property type="entry name" value="RIBOSOMAL RNA SMALL SUBUNIT METHYLTRANSFERASE I"/>
    <property type="match status" value="1"/>
</dbReference>
<evidence type="ECO:0000256" key="3">
    <source>
        <dbReference type="ARBA" id="ARBA00022603"/>
    </source>
</evidence>
<dbReference type="Gene3D" id="3.30.950.10">
    <property type="entry name" value="Methyltransferase, Cobalt-precorrin-4 Transmethylase, Domain 2"/>
    <property type="match status" value="1"/>
</dbReference>
<dbReference type="NCBIfam" id="TIGR00096">
    <property type="entry name" value="16S rRNA (cytidine(1402)-2'-O)-methyltransferase"/>
    <property type="match status" value="1"/>
</dbReference>
<dbReference type="PANTHER" id="PTHR46111">
    <property type="entry name" value="RIBOSOMAL RNA SMALL SUBUNIT METHYLTRANSFERASE I"/>
    <property type="match status" value="1"/>
</dbReference>
<keyword evidence="4 6" id="KW-0808">Transferase</keyword>
<dbReference type="InterPro" id="IPR035996">
    <property type="entry name" value="4pyrrol_Methylase_sf"/>
</dbReference>
<accession>A0A1F4XIZ1</accession>
<evidence type="ECO:0000256" key="1">
    <source>
        <dbReference type="ARBA" id="ARBA00022490"/>
    </source>
</evidence>
<dbReference type="Gene3D" id="3.40.1010.10">
    <property type="entry name" value="Cobalt-precorrin-4 Transmethylase, Domain 1"/>
    <property type="match status" value="1"/>
</dbReference>
<evidence type="ECO:0000256" key="6">
    <source>
        <dbReference type="HAMAP-Rule" id="MF_01877"/>
    </source>
</evidence>
<keyword evidence="3 6" id="KW-0489">Methyltransferase</keyword>
<dbReference type="HAMAP" id="MF_01877">
    <property type="entry name" value="16SrRNA_methyltr_I"/>
    <property type="match status" value="1"/>
</dbReference>
<keyword evidence="2 6" id="KW-0698">rRNA processing</keyword>
<comment type="caution">
    <text evidence="8">The sequence shown here is derived from an EMBL/GenBank/DDBJ whole genome shotgun (WGS) entry which is preliminary data.</text>
</comment>
<comment type="catalytic activity">
    <reaction evidence="6">
        <text>cytidine(1402) in 16S rRNA + S-adenosyl-L-methionine = 2'-O-methylcytidine(1402) in 16S rRNA + S-adenosyl-L-homocysteine + H(+)</text>
        <dbReference type="Rhea" id="RHEA:42924"/>
        <dbReference type="Rhea" id="RHEA-COMP:10285"/>
        <dbReference type="Rhea" id="RHEA-COMP:10286"/>
        <dbReference type="ChEBI" id="CHEBI:15378"/>
        <dbReference type="ChEBI" id="CHEBI:57856"/>
        <dbReference type="ChEBI" id="CHEBI:59789"/>
        <dbReference type="ChEBI" id="CHEBI:74495"/>
        <dbReference type="ChEBI" id="CHEBI:82748"/>
        <dbReference type="EC" id="2.1.1.198"/>
    </reaction>
</comment>
<dbReference type="FunFam" id="3.40.1010.10:FF:000007">
    <property type="entry name" value="Ribosomal RNA small subunit methyltransferase I"/>
    <property type="match status" value="1"/>
</dbReference>
<evidence type="ECO:0000256" key="4">
    <source>
        <dbReference type="ARBA" id="ARBA00022679"/>
    </source>
</evidence>
<sequence>MLYIVATPIGNLKDITLRALDVLKSCAIIACENTRHSQILLKEYAIQKHIVNISQHSSEQQIHRLLEDVKSGKNIAYITDAGMPLVSDPGYLLVAGAVKEKVPFTVLPGPNAALTALVASGFLQKEFYFGGFLPLKKGRKKTLEGLLNLGVPVVLYESPYRMNKLLEEIVTFGHGDRNICVGRELTKMYEEYIRGTAGELSTKYAGKEWKGECTVVIG</sequence>
<protein>
    <recommendedName>
        <fullName evidence="6">Ribosomal RNA small subunit methyltransferase I</fullName>
        <ecNumber evidence="6">2.1.1.198</ecNumber>
    </recommendedName>
    <alternativeName>
        <fullName evidence="6">16S rRNA 2'-O-ribose C1402 methyltransferase</fullName>
    </alternativeName>
    <alternativeName>
        <fullName evidence="6">rRNA (cytidine-2'-O-)-methyltransferase RsmI</fullName>
    </alternativeName>
</protein>
<dbReference type="EMBL" id="MEWR01000023">
    <property type="protein sequence ID" value="OGC81657.1"/>
    <property type="molecule type" value="Genomic_DNA"/>
</dbReference>
<evidence type="ECO:0000313" key="8">
    <source>
        <dbReference type="EMBL" id="OGC81657.1"/>
    </source>
</evidence>
<gene>
    <name evidence="6" type="primary">rsmI</name>
    <name evidence="8" type="ORF">A2V81_05320</name>
</gene>